<dbReference type="EMBL" id="CAKOGP040001781">
    <property type="protein sequence ID" value="CAJ1951460.1"/>
    <property type="molecule type" value="Genomic_DNA"/>
</dbReference>
<dbReference type="InterPro" id="IPR032675">
    <property type="entry name" value="LRR_dom_sf"/>
</dbReference>
<proteinExistence type="predicted"/>
<comment type="caution">
    <text evidence="1">The sequence shown here is derived from an EMBL/GenBank/DDBJ whole genome shotgun (WGS) entry which is preliminary data.</text>
</comment>
<reference evidence="1" key="1">
    <citation type="submission" date="2023-08" db="EMBL/GenBank/DDBJ databases">
        <authorList>
            <person name="Audoor S."/>
            <person name="Bilcke G."/>
        </authorList>
    </citation>
    <scope>NUCLEOTIDE SEQUENCE</scope>
</reference>
<dbReference type="Gene3D" id="3.80.10.10">
    <property type="entry name" value="Ribonuclease Inhibitor"/>
    <property type="match status" value="2"/>
</dbReference>
<organism evidence="1 2">
    <name type="scientific">Cylindrotheca closterium</name>
    <dbReference type="NCBI Taxonomy" id="2856"/>
    <lineage>
        <taxon>Eukaryota</taxon>
        <taxon>Sar</taxon>
        <taxon>Stramenopiles</taxon>
        <taxon>Ochrophyta</taxon>
        <taxon>Bacillariophyta</taxon>
        <taxon>Bacillariophyceae</taxon>
        <taxon>Bacillariophycidae</taxon>
        <taxon>Bacillariales</taxon>
        <taxon>Bacillariaceae</taxon>
        <taxon>Cylindrotheca</taxon>
    </lineage>
</organism>
<dbReference type="Proteomes" id="UP001295423">
    <property type="component" value="Unassembled WGS sequence"/>
</dbReference>
<protein>
    <submittedName>
        <fullName evidence="1">Uncharacterized protein</fullName>
    </submittedName>
</protein>
<dbReference type="AlphaFoldDB" id="A0AAD2FS98"/>
<dbReference type="SUPFAM" id="SSF52047">
    <property type="entry name" value="RNI-like"/>
    <property type="match status" value="1"/>
</dbReference>
<sequence>MDADSDLDQEVEMEEEGDDLNITIAPKSYCKARLLKGNTEIDIPSDFMSIDISGRIGDNCGKVEHLLRLLNDDSRRWKDMTIEGDRNGDAMSQAFLSVVGLAMTKCKSFFCLQKLYADETLYQCLMSGLTSPLCVPSLDLCAYGPDRQKIKAKHLKCLAEGIAQTTALKDFSFCSLLDHDAPIEDISGVLVDGIARNNTIQHLEFESRNSLDDNLFPCLMKALQRHPKDKLESLSVRSRKITMDHVKDLVGYIGHKKCSMKKLRIKKSELSRIPREFHNVHNTSLKQLCLSEVDNWSDFVSVVCPTLSSLSSLTIIGQNVTDLAPLDNLLCDESALTSLTQLHLTSTALKEEALSVFASKLLRMKHLRTITLSFHHLHFFHPRSSKLDPFLTMVQKSKSLEYINLSVDHPMEADVLCVLNLNKAGRRGLETLPSGNSSGGQQPLDIALWPMILNRCLTLKYAKSIRGRLAQGKEQEEIARDNLFLILRDHAYIFDAICDKK</sequence>
<evidence type="ECO:0000313" key="2">
    <source>
        <dbReference type="Proteomes" id="UP001295423"/>
    </source>
</evidence>
<name>A0AAD2FS98_9STRA</name>
<evidence type="ECO:0000313" key="1">
    <source>
        <dbReference type="EMBL" id="CAJ1951460.1"/>
    </source>
</evidence>
<accession>A0AAD2FS98</accession>
<keyword evidence="2" id="KW-1185">Reference proteome</keyword>
<gene>
    <name evidence="1" type="ORF">CYCCA115_LOCUS13084</name>
</gene>